<dbReference type="InterPro" id="IPR012164">
    <property type="entry name" value="Rpa12/Rpb9/Rpc10/TFS"/>
</dbReference>
<dbReference type="PANTHER" id="PTHR11239:SF12">
    <property type="entry name" value="DNA-DIRECTED RNA POLYMERASE III SUBUNIT RPC10"/>
    <property type="match status" value="1"/>
</dbReference>
<dbReference type="EnsemblPlants" id="AES82734">
    <property type="protein sequence ID" value="AES82734"/>
    <property type="gene ID" value="MTR_7g116750"/>
</dbReference>
<evidence type="ECO:0000313" key="11">
    <source>
        <dbReference type="Proteomes" id="UP000002051"/>
    </source>
</evidence>
<evidence type="ECO:0000256" key="3">
    <source>
        <dbReference type="ARBA" id="ARBA00022833"/>
    </source>
</evidence>
<dbReference type="KEGG" id="mtr:11431765"/>
<evidence type="ECO:0000256" key="6">
    <source>
        <dbReference type="PIRSR" id="PIRSR005586-2"/>
    </source>
</evidence>
<keyword evidence="11" id="KW-1185">Reference proteome</keyword>
<feature type="binding site" evidence="5">
    <location>
        <position position="34"/>
    </location>
    <ligand>
        <name>Zn(2+)</name>
        <dbReference type="ChEBI" id="CHEBI:29105"/>
        <label>1</label>
    </ligand>
</feature>
<protein>
    <recommendedName>
        <fullName evidence="4">DNA-directed RNA polymerase subunit</fullName>
    </recommendedName>
</protein>
<dbReference type="SMART" id="SM00440">
    <property type="entry name" value="ZnF_C2C2"/>
    <property type="match status" value="1"/>
</dbReference>
<keyword evidence="2 6" id="KW-0863">Zinc-finger</keyword>
<comment type="similarity">
    <text evidence="4 7">Belongs to the archaeal rpoM/eukaryotic RPA12/RPB9/RPC11 RNA polymerase family.</text>
</comment>
<dbReference type="InterPro" id="IPR001222">
    <property type="entry name" value="Znf_TFIIS"/>
</dbReference>
<dbReference type="PANTHER" id="PTHR11239">
    <property type="entry name" value="DNA-DIRECTED RNA POLYMERASE"/>
    <property type="match status" value="1"/>
</dbReference>
<keyword evidence="4 7" id="KW-0804">Transcription</keyword>
<dbReference type="OrthoDB" id="282152at2759"/>
<feature type="binding site" evidence="5">
    <location>
        <position position="80"/>
    </location>
    <ligand>
        <name>Zn(2+)</name>
        <dbReference type="ChEBI" id="CHEBI:29105"/>
        <label>2</label>
    </ligand>
</feature>
<dbReference type="Pfam" id="PF01096">
    <property type="entry name" value="Zn_ribbon_TFIIS"/>
    <property type="match status" value="1"/>
</dbReference>
<dbReference type="GO" id="GO:0003899">
    <property type="term" value="F:DNA-directed RNA polymerase activity"/>
    <property type="evidence" value="ECO:0007669"/>
    <property type="project" value="InterPro"/>
</dbReference>
<evidence type="ECO:0000256" key="1">
    <source>
        <dbReference type="ARBA" id="ARBA00022723"/>
    </source>
</evidence>
<comment type="subcellular location">
    <subcellularLocation>
        <location evidence="4">Nucleus</location>
    </subcellularLocation>
</comment>
<feature type="binding site" evidence="5">
    <location>
        <position position="4"/>
    </location>
    <ligand>
        <name>Zn(2+)</name>
        <dbReference type="ChEBI" id="CHEBI:29105"/>
        <label>1</label>
    </ligand>
</feature>
<evidence type="ECO:0000256" key="5">
    <source>
        <dbReference type="PIRSR" id="PIRSR005586-1"/>
    </source>
</evidence>
<keyword evidence="4" id="KW-0539">Nucleus</keyword>
<comment type="function">
    <text evidence="4">DNA-dependent RNA polymerase catalyzes the transcription of DNA into RNA using the four ribonucleoside triphosphates as substrates.</text>
</comment>
<dbReference type="Gene3D" id="2.20.25.10">
    <property type="match status" value="1"/>
</dbReference>
<keyword evidence="3 5" id="KW-0862">Zinc</keyword>
<dbReference type="EMBL" id="CM001223">
    <property type="protein sequence ID" value="AES82734.2"/>
    <property type="molecule type" value="Genomic_DNA"/>
</dbReference>
<keyword evidence="4 7" id="KW-0240">DNA-directed RNA polymerase</keyword>
<feature type="binding site" evidence="5">
    <location>
        <position position="105"/>
    </location>
    <ligand>
        <name>Zn(2+)</name>
        <dbReference type="ChEBI" id="CHEBI:29105"/>
        <label>2</label>
    </ligand>
</feature>
<accession>G7L310</accession>
<dbReference type="HOGENOM" id="CLU_093932_3_0_1"/>
<accession>A0A0C3WGI1</accession>
<evidence type="ECO:0000313" key="9">
    <source>
        <dbReference type="EMBL" id="AES82734.2"/>
    </source>
</evidence>
<feature type="binding site" evidence="5">
    <location>
        <position position="77"/>
    </location>
    <ligand>
        <name>Zn(2+)</name>
        <dbReference type="ChEBI" id="CHEBI:29105"/>
        <label>2</label>
    </ligand>
</feature>
<feature type="binding site" evidence="5">
    <location>
        <position position="31"/>
    </location>
    <ligand>
        <name>Zn(2+)</name>
        <dbReference type="ChEBI" id="CHEBI:29105"/>
        <label>1</label>
    </ligand>
</feature>
<dbReference type="GO" id="GO:0005666">
    <property type="term" value="C:RNA polymerase III complex"/>
    <property type="evidence" value="ECO:0000318"/>
    <property type="project" value="GO_Central"/>
</dbReference>
<gene>
    <name evidence="10" type="primary">11431765</name>
    <name evidence="9" type="ordered locus">MTR_7g116750</name>
</gene>
<dbReference type="PROSITE" id="PS51133">
    <property type="entry name" value="ZF_TFIIS_2"/>
    <property type="match status" value="1"/>
</dbReference>
<reference evidence="9 11" key="2">
    <citation type="journal article" date="2014" name="BMC Genomics">
        <title>An improved genome release (version Mt4.0) for the model legume Medicago truncatula.</title>
        <authorList>
            <person name="Tang H."/>
            <person name="Krishnakumar V."/>
            <person name="Bidwell S."/>
            <person name="Rosen B."/>
            <person name="Chan A."/>
            <person name="Zhou S."/>
            <person name="Gentzbittel L."/>
            <person name="Childs K.L."/>
            <person name="Yandell M."/>
            <person name="Gundlach H."/>
            <person name="Mayer K.F."/>
            <person name="Schwartz D.C."/>
            <person name="Town C.D."/>
        </authorList>
    </citation>
    <scope>GENOME REANNOTATION</scope>
    <source>
        <strain evidence="10 11">cv. Jemalong A17</strain>
    </source>
</reference>
<sequence length="117" mass="13611">MEFCPMCGSMLMLELPNATSHGTSHPTRFYCLTCPYICPIRKEVKIKRRQMLVRKGIDPIISHDEINKNKPKADIPCPNCRHPQASYHMEQTRSADEPATIFYKCMNQKCEHQWKEG</sequence>
<evidence type="ECO:0000256" key="7">
    <source>
        <dbReference type="RuleBase" id="RU003474"/>
    </source>
</evidence>
<evidence type="ECO:0000256" key="4">
    <source>
        <dbReference type="PIRNR" id="PIRNR005586"/>
    </source>
</evidence>
<dbReference type="eggNOG" id="KOG2906">
    <property type="taxonomic scope" value="Eukaryota"/>
</dbReference>
<dbReference type="PIRSF" id="PIRSF005586">
    <property type="entry name" value="RNApol_RpoM"/>
    <property type="match status" value="1"/>
</dbReference>
<dbReference type="GO" id="GO:0008270">
    <property type="term" value="F:zinc ion binding"/>
    <property type="evidence" value="ECO:0007669"/>
    <property type="project" value="UniProtKB-KW"/>
</dbReference>
<proteinExistence type="inferred from homology"/>
<dbReference type="GO" id="GO:0003676">
    <property type="term" value="F:nucleic acid binding"/>
    <property type="evidence" value="ECO:0007669"/>
    <property type="project" value="InterPro"/>
</dbReference>
<dbReference type="SUPFAM" id="SSF57783">
    <property type="entry name" value="Zinc beta-ribbon"/>
    <property type="match status" value="1"/>
</dbReference>
<dbReference type="InterPro" id="IPR001529">
    <property type="entry name" value="Zn_ribbon_RPB9"/>
</dbReference>
<feature type="binding site" evidence="5">
    <location>
        <position position="110"/>
    </location>
    <ligand>
        <name>Zn(2+)</name>
        <dbReference type="ChEBI" id="CHEBI:29105"/>
        <label>2</label>
    </ligand>
</feature>
<evidence type="ECO:0000313" key="10">
    <source>
        <dbReference type="EnsemblPlants" id="AES82734"/>
    </source>
</evidence>
<dbReference type="STRING" id="3880.G7L310"/>
<name>G7L310_MEDTR</name>
<reference evidence="9 11" key="1">
    <citation type="journal article" date="2011" name="Nature">
        <title>The Medicago genome provides insight into the evolution of rhizobial symbioses.</title>
        <authorList>
            <person name="Young N.D."/>
            <person name="Debelle F."/>
            <person name="Oldroyd G.E."/>
            <person name="Geurts R."/>
            <person name="Cannon S.B."/>
            <person name="Udvardi M.K."/>
            <person name="Benedito V.A."/>
            <person name="Mayer K.F."/>
            <person name="Gouzy J."/>
            <person name="Schoof H."/>
            <person name="Van de Peer Y."/>
            <person name="Proost S."/>
            <person name="Cook D.R."/>
            <person name="Meyers B.C."/>
            <person name="Spannagl M."/>
            <person name="Cheung F."/>
            <person name="De Mita S."/>
            <person name="Krishnakumar V."/>
            <person name="Gundlach H."/>
            <person name="Zhou S."/>
            <person name="Mudge J."/>
            <person name="Bharti A.K."/>
            <person name="Murray J.D."/>
            <person name="Naoumkina M.A."/>
            <person name="Rosen B."/>
            <person name="Silverstein K.A."/>
            <person name="Tang H."/>
            <person name="Rombauts S."/>
            <person name="Zhao P.X."/>
            <person name="Zhou P."/>
            <person name="Barbe V."/>
            <person name="Bardou P."/>
            <person name="Bechner M."/>
            <person name="Bellec A."/>
            <person name="Berger A."/>
            <person name="Berges H."/>
            <person name="Bidwell S."/>
            <person name="Bisseling T."/>
            <person name="Choisne N."/>
            <person name="Couloux A."/>
            <person name="Denny R."/>
            <person name="Deshpande S."/>
            <person name="Dai X."/>
            <person name="Doyle J.J."/>
            <person name="Dudez A.M."/>
            <person name="Farmer A.D."/>
            <person name="Fouteau S."/>
            <person name="Franken C."/>
            <person name="Gibelin C."/>
            <person name="Gish J."/>
            <person name="Goldstein S."/>
            <person name="Gonzalez A.J."/>
            <person name="Green P.J."/>
            <person name="Hallab A."/>
            <person name="Hartog M."/>
            <person name="Hua A."/>
            <person name="Humphray S.J."/>
            <person name="Jeong D.H."/>
            <person name="Jing Y."/>
            <person name="Jocker A."/>
            <person name="Kenton S.M."/>
            <person name="Kim D.J."/>
            <person name="Klee K."/>
            <person name="Lai H."/>
            <person name="Lang C."/>
            <person name="Lin S."/>
            <person name="Macmil S.L."/>
            <person name="Magdelenat G."/>
            <person name="Matthews L."/>
            <person name="McCorrison J."/>
            <person name="Monaghan E.L."/>
            <person name="Mun J.H."/>
            <person name="Najar F.Z."/>
            <person name="Nicholson C."/>
            <person name="Noirot C."/>
            <person name="O'Bleness M."/>
            <person name="Paule C.R."/>
            <person name="Poulain J."/>
            <person name="Prion F."/>
            <person name="Qin B."/>
            <person name="Qu C."/>
            <person name="Retzel E.F."/>
            <person name="Riddle C."/>
            <person name="Sallet E."/>
            <person name="Samain S."/>
            <person name="Samson N."/>
            <person name="Sanders I."/>
            <person name="Saurat O."/>
            <person name="Scarpelli C."/>
            <person name="Schiex T."/>
            <person name="Segurens B."/>
            <person name="Severin A.J."/>
            <person name="Sherrier D.J."/>
            <person name="Shi R."/>
            <person name="Sims S."/>
            <person name="Singer S.R."/>
            <person name="Sinharoy S."/>
            <person name="Sterck L."/>
            <person name="Viollet A."/>
            <person name="Wang B.B."/>
            <person name="Wang K."/>
            <person name="Wang M."/>
            <person name="Wang X."/>
            <person name="Warfsmann J."/>
            <person name="Weissenbach J."/>
            <person name="White D.D."/>
            <person name="White J.D."/>
            <person name="Wiley G.B."/>
            <person name="Wincker P."/>
            <person name="Xing Y."/>
            <person name="Yang L."/>
            <person name="Yao Z."/>
            <person name="Ying F."/>
            <person name="Zhai J."/>
            <person name="Zhou L."/>
            <person name="Zuber A."/>
            <person name="Denarie J."/>
            <person name="Dixon R.A."/>
            <person name="May G.D."/>
            <person name="Schwartz D.C."/>
            <person name="Rogers J."/>
            <person name="Quetier F."/>
            <person name="Town C.D."/>
            <person name="Roe B.A."/>
        </authorList>
    </citation>
    <scope>NUCLEOTIDE SEQUENCE [LARGE SCALE GENOMIC DNA]</scope>
    <source>
        <strain evidence="9">A17</strain>
        <strain evidence="10 11">cv. Jemalong A17</strain>
    </source>
</reference>
<dbReference type="GO" id="GO:0006386">
    <property type="term" value="P:termination of RNA polymerase III transcription"/>
    <property type="evidence" value="ECO:0000318"/>
    <property type="project" value="GO_Central"/>
</dbReference>
<feature type="zinc finger region" description="C4-type" evidence="6">
    <location>
        <begin position="4"/>
        <end position="34"/>
    </location>
</feature>
<evidence type="ECO:0000256" key="2">
    <source>
        <dbReference type="ARBA" id="ARBA00022771"/>
    </source>
</evidence>
<feature type="binding site" evidence="5">
    <location>
        <position position="7"/>
    </location>
    <ligand>
        <name>Zn(2+)</name>
        <dbReference type="ChEBI" id="CHEBI:29105"/>
        <label>1</label>
    </ligand>
</feature>
<dbReference type="PaxDb" id="3880-AES82734"/>
<dbReference type="Proteomes" id="UP000002051">
    <property type="component" value="Unassembled WGS sequence"/>
</dbReference>
<feature type="domain" description="TFIIS-type" evidence="8">
    <location>
        <begin position="73"/>
        <end position="115"/>
    </location>
</feature>
<dbReference type="AlphaFoldDB" id="G7L310"/>
<reference evidence="10" key="3">
    <citation type="submission" date="2015-04" db="UniProtKB">
        <authorList>
            <consortium name="EnsemblPlants"/>
        </authorList>
    </citation>
    <scope>IDENTIFICATION</scope>
    <source>
        <strain evidence="10">cv. Jemalong A17</strain>
    </source>
</reference>
<dbReference type="SMART" id="SM00661">
    <property type="entry name" value="RPOL9"/>
    <property type="match status" value="1"/>
</dbReference>
<organism evidence="9 11">
    <name type="scientific">Medicago truncatula</name>
    <name type="common">Barrel medic</name>
    <name type="synonym">Medicago tribuloides</name>
    <dbReference type="NCBI Taxonomy" id="3880"/>
    <lineage>
        <taxon>Eukaryota</taxon>
        <taxon>Viridiplantae</taxon>
        <taxon>Streptophyta</taxon>
        <taxon>Embryophyta</taxon>
        <taxon>Tracheophyta</taxon>
        <taxon>Spermatophyta</taxon>
        <taxon>Magnoliopsida</taxon>
        <taxon>eudicotyledons</taxon>
        <taxon>Gunneridae</taxon>
        <taxon>Pentapetalae</taxon>
        <taxon>rosids</taxon>
        <taxon>fabids</taxon>
        <taxon>Fabales</taxon>
        <taxon>Fabaceae</taxon>
        <taxon>Papilionoideae</taxon>
        <taxon>50 kb inversion clade</taxon>
        <taxon>NPAAA clade</taxon>
        <taxon>Hologalegina</taxon>
        <taxon>IRL clade</taxon>
        <taxon>Trifolieae</taxon>
        <taxon>Medicago</taxon>
    </lineage>
</organism>
<keyword evidence="1 5" id="KW-0479">Metal-binding</keyword>
<evidence type="ECO:0000259" key="8">
    <source>
        <dbReference type="PROSITE" id="PS51133"/>
    </source>
</evidence>